<evidence type="ECO:0000313" key="4">
    <source>
        <dbReference type="Proteomes" id="UP000248021"/>
    </source>
</evidence>
<dbReference type="EMBL" id="QJJK01000003">
    <property type="protein sequence ID" value="PXW61833.1"/>
    <property type="molecule type" value="Genomic_DNA"/>
</dbReference>
<keyword evidence="2" id="KW-1133">Transmembrane helix</keyword>
<feature type="coiled-coil region" evidence="1">
    <location>
        <begin position="41"/>
        <end position="75"/>
    </location>
</feature>
<keyword evidence="3" id="KW-0131">Cell cycle</keyword>
<keyword evidence="1" id="KW-0175">Coiled coil</keyword>
<reference evidence="3 4" key="1">
    <citation type="submission" date="2018-05" db="EMBL/GenBank/DDBJ databases">
        <title>Genomic Encyclopedia of Type Strains, Phase IV (KMG-IV): sequencing the most valuable type-strain genomes for metagenomic binning, comparative biology and taxonomic classification.</title>
        <authorList>
            <person name="Goeker M."/>
        </authorList>
    </citation>
    <scope>NUCLEOTIDE SEQUENCE [LARGE SCALE GENOMIC DNA]</scope>
    <source>
        <strain evidence="3 4">DSM 6462</strain>
    </source>
</reference>
<evidence type="ECO:0000256" key="1">
    <source>
        <dbReference type="SAM" id="Coils"/>
    </source>
</evidence>
<keyword evidence="3" id="KW-0132">Cell division</keyword>
<comment type="caution">
    <text evidence="3">The sequence shown here is derived from an EMBL/GenBank/DDBJ whole genome shotgun (WGS) entry which is preliminary data.</text>
</comment>
<gene>
    <name evidence="3" type="ORF">C7450_103352</name>
</gene>
<accession>A0A2V3UBE1</accession>
<keyword evidence="2" id="KW-0812">Transmembrane</keyword>
<dbReference type="OrthoDB" id="9815600at2"/>
<dbReference type="InterPro" id="IPR007060">
    <property type="entry name" value="FtsL/DivIC"/>
</dbReference>
<evidence type="ECO:0000313" key="3">
    <source>
        <dbReference type="EMBL" id="PXW61833.1"/>
    </source>
</evidence>
<sequence>MVVRKRRRAVLIPLVLYAISSAVVGYFVFHAHHGARGLEAKRELKREMFALNDELATLKAERASWEKRASMLRSDTIDYDVLDGQVRQTLGFVHKNEVVILLNADGDGASKSFASPVTRGSPSP</sequence>
<dbReference type="GO" id="GO:0051301">
    <property type="term" value="P:cell division"/>
    <property type="evidence" value="ECO:0007669"/>
    <property type="project" value="UniProtKB-KW"/>
</dbReference>
<dbReference type="Proteomes" id="UP000248021">
    <property type="component" value="Unassembled WGS sequence"/>
</dbReference>
<keyword evidence="2" id="KW-0472">Membrane</keyword>
<dbReference type="AlphaFoldDB" id="A0A2V3UBE1"/>
<proteinExistence type="predicted"/>
<feature type="transmembrane region" description="Helical" evidence="2">
    <location>
        <begin position="9"/>
        <end position="29"/>
    </location>
</feature>
<dbReference type="RefSeq" id="WP_110374121.1">
    <property type="nucleotide sequence ID" value="NZ_CAKNFM010000006.1"/>
</dbReference>
<dbReference type="Pfam" id="PF04977">
    <property type="entry name" value="DivIC"/>
    <property type="match status" value="1"/>
</dbReference>
<keyword evidence="4" id="KW-1185">Reference proteome</keyword>
<organism evidence="3 4">
    <name type="scientific">Chelatococcus asaccharovorans</name>
    <dbReference type="NCBI Taxonomy" id="28210"/>
    <lineage>
        <taxon>Bacteria</taxon>
        <taxon>Pseudomonadati</taxon>
        <taxon>Pseudomonadota</taxon>
        <taxon>Alphaproteobacteria</taxon>
        <taxon>Hyphomicrobiales</taxon>
        <taxon>Chelatococcaceae</taxon>
        <taxon>Chelatococcus</taxon>
    </lineage>
</organism>
<evidence type="ECO:0000256" key="2">
    <source>
        <dbReference type="SAM" id="Phobius"/>
    </source>
</evidence>
<name>A0A2V3UBE1_9HYPH</name>
<protein>
    <submittedName>
        <fullName evidence="3">Cell division protein FtsB</fullName>
    </submittedName>
</protein>